<evidence type="ECO:0000313" key="1">
    <source>
        <dbReference type="EMBL" id="KAK7842267.1"/>
    </source>
</evidence>
<keyword evidence="2" id="KW-1185">Reference proteome</keyword>
<dbReference type="InterPro" id="IPR042086">
    <property type="entry name" value="MeTrfase_capping"/>
</dbReference>
<dbReference type="InterPro" id="IPR029063">
    <property type="entry name" value="SAM-dependent_MTases_sf"/>
</dbReference>
<dbReference type="Proteomes" id="UP000237347">
    <property type="component" value="Unassembled WGS sequence"/>
</dbReference>
<proteinExistence type="predicted"/>
<organism evidence="1 2">
    <name type="scientific">Quercus suber</name>
    <name type="common">Cork oak</name>
    <dbReference type="NCBI Taxonomy" id="58331"/>
    <lineage>
        <taxon>Eukaryota</taxon>
        <taxon>Viridiplantae</taxon>
        <taxon>Streptophyta</taxon>
        <taxon>Embryophyta</taxon>
        <taxon>Tracheophyta</taxon>
        <taxon>Spermatophyta</taxon>
        <taxon>Magnoliopsida</taxon>
        <taxon>eudicotyledons</taxon>
        <taxon>Gunneridae</taxon>
        <taxon>Pentapetalae</taxon>
        <taxon>rosids</taxon>
        <taxon>fabids</taxon>
        <taxon>Fagales</taxon>
        <taxon>Fagaceae</taxon>
        <taxon>Quercus</taxon>
    </lineage>
</organism>
<dbReference type="AlphaFoldDB" id="A0AAW0KS85"/>
<gene>
    <name evidence="1" type="primary">CS4</name>
    <name evidence="1" type="ORF">CFP56_014098</name>
</gene>
<protein>
    <submittedName>
        <fullName evidence="1">Caffeine synthase 4</fullName>
    </submittedName>
</protein>
<dbReference type="Gene3D" id="1.10.1200.270">
    <property type="entry name" value="Methyltransferase, alpha-helical capping domain"/>
    <property type="match status" value="1"/>
</dbReference>
<dbReference type="SUPFAM" id="SSF53335">
    <property type="entry name" value="S-adenosyl-L-methionine-dependent methyltransferases"/>
    <property type="match status" value="1"/>
</dbReference>
<reference evidence="1 2" key="1">
    <citation type="journal article" date="2018" name="Sci. Data">
        <title>The draft genome sequence of cork oak.</title>
        <authorList>
            <person name="Ramos A.M."/>
            <person name="Usie A."/>
            <person name="Barbosa P."/>
            <person name="Barros P.M."/>
            <person name="Capote T."/>
            <person name="Chaves I."/>
            <person name="Simoes F."/>
            <person name="Abreu I."/>
            <person name="Carrasquinho I."/>
            <person name="Faro C."/>
            <person name="Guimaraes J.B."/>
            <person name="Mendonca D."/>
            <person name="Nobrega F."/>
            <person name="Rodrigues L."/>
            <person name="Saibo N.J.M."/>
            <person name="Varela M.C."/>
            <person name="Egas C."/>
            <person name="Matos J."/>
            <person name="Miguel C.M."/>
            <person name="Oliveira M.M."/>
            <person name="Ricardo C.P."/>
            <person name="Goncalves S."/>
        </authorList>
    </citation>
    <scope>NUCLEOTIDE SEQUENCE [LARGE SCALE GENOMIC DNA]</scope>
    <source>
        <strain evidence="2">cv. HL8</strain>
    </source>
</reference>
<name>A0AAW0KS85_QUESU</name>
<comment type="caution">
    <text evidence="1">The sequence shown here is derived from an EMBL/GenBank/DDBJ whole genome shotgun (WGS) entry which is preliminary data.</text>
</comment>
<accession>A0AAW0KS85</accession>
<evidence type="ECO:0000313" key="2">
    <source>
        <dbReference type="Proteomes" id="UP000237347"/>
    </source>
</evidence>
<sequence length="64" mass="7143">MGQLVNCFKEGATMEIQQVLHMNGGDGKKSYAINSQHQRTVAAMVKPILEESMEELYLTLFPSV</sequence>
<dbReference type="EMBL" id="PKMF04000223">
    <property type="protein sequence ID" value="KAK7842267.1"/>
    <property type="molecule type" value="Genomic_DNA"/>
</dbReference>